<keyword evidence="1" id="KW-0812">Transmembrane</keyword>
<dbReference type="STRING" id="728005.SAMN04488059_12531"/>
<dbReference type="InterPro" id="IPR046513">
    <property type="entry name" value="DUF6691"/>
</dbReference>
<dbReference type="OrthoDB" id="9790409at2"/>
<feature type="transmembrane region" description="Helical" evidence="1">
    <location>
        <begin position="42"/>
        <end position="62"/>
    </location>
</feature>
<evidence type="ECO:0000313" key="4">
    <source>
        <dbReference type="Proteomes" id="UP000033519"/>
    </source>
</evidence>
<organism evidence="3 5">
    <name type="scientific">Devosia psychrophila</name>
    <dbReference type="NCBI Taxonomy" id="728005"/>
    <lineage>
        <taxon>Bacteria</taxon>
        <taxon>Pseudomonadati</taxon>
        <taxon>Pseudomonadota</taxon>
        <taxon>Alphaproteobacteria</taxon>
        <taxon>Hyphomicrobiales</taxon>
        <taxon>Devosiaceae</taxon>
        <taxon>Devosia</taxon>
    </lineage>
</organism>
<keyword evidence="1" id="KW-1133">Transmembrane helix</keyword>
<sequence length="145" mass="14914">MRRVLSALAIGLVFGVGIVVSGMANPAKVLNFFDVFGTWDPSLALVMASALAVTFLGYKVVLQRPAPVLERTFHLPAKRQLDLPLIGGSALFGIGWGIAGFCPGGAIPALGSGQSSPITFVGAMIVGILLVNGLGALSARRRALA</sequence>
<gene>
    <name evidence="3" type="ORF">SAMN04488059_12531</name>
    <name evidence="2" type="ORF">WH91_11615</name>
</gene>
<evidence type="ECO:0000313" key="2">
    <source>
        <dbReference type="EMBL" id="KKC32880.1"/>
    </source>
</evidence>
<feature type="transmembrane region" description="Helical" evidence="1">
    <location>
        <begin position="118"/>
        <end position="139"/>
    </location>
</feature>
<keyword evidence="4" id="KW-1185">Reference proteome</keyword>
<dbReference type="Pfam" id="PF20398">
    <property type="entry name" value="DUF6691"/>
    <property type="match status" value="1"/>
</dbReference>
<dbReference type="EMBL" id="FOMB01000025">
    <property type="protein sequence ID" value="SFD16982.1"/>
    <property type="molecule type" value="Genomic_DNA"/>
</dbReference>
<dbReference type="Proteomes" id="UP000182258">
    <property type="component" value="Unassembled WGS sequence"/>
</dbReference>
<evidence type="ECO:0000313" key="3">
    <source>
        <dbReference type="EMBL" id="SFD16982.1"/>
    </source>
</evidence>
<dbReference type="PATRIC" id="fig|728005.3.peg.460"/>
<dbReference type="AlphaFoldDB" id="A0A0F5PW92"/>
<keyword evidence="1" id="KW-0472">Membrane</keyword>
<name>A0A0F5PW92_9HYPH</name>
<dbReference type="Proteomes" id="UP000033519">
    <property type="component" value="Unassembled WGS sequence"/>
</dbReference>
<proteinExistence type="predicted"/>
<accession>A0A0F5PW92</accession>
<dbReference type="EMBL" id="LAPV01000125">
    <property type="protein sequence ID" value="KKC32880.1"/>
    <property type="molecule type" value="Genomic_DNA"/>
</dbReference>
<dbReference type="RefSeq" id="WP_046171176.1">
    <property type="nucleotide sequence ID" value="NZ_FOMB01000025.1"/>
</dbReference>
<reference evidence="3 5" key="2">
    <citation type="submission" date="2016-10" db="EMBL/GenBank/DDBJ databases">
        <authorList>
            <person name="de Groot N.N."/>
        </authorList>
    </citation>
    <scope>NUCLEOTIDE SEQUENCE [LARGE SCALE GENOMIC DNA]</scope>
    <source>
        <strain evidence="3 5">CGMCC 1.10210</strain>
    </source>
</reference>
<protein>
    <submittedName>
        <fullName evidence="2">Permease</fullName>
    </submittedName>
</protein>
<reference evidence="2 4" key="1">
    <citation type="submission" date="2015-03" db="EMBL/GenBank/DDBJ databases">
        <authorList>
            <person name="Lepp D."/>
            <person name="Hassan Y.I."/>
            <person name="Li X.-Z."/>
            <person name="Zhou T."/>
        </authorList>
    </citation>
    <scope>NUCLEOTIDE SEQUENCE [LARGE SCALE GENOMIC DNA]</scope>
    <source>
        <strain evidence="2 4">Cr7-05</strain>
    </source>
</reference>
<feature type="transmembrane region" description="Helical" evidence="1">
    <location>
        <begin position="83"/>
        <end position="106"/>
    </location>
</feature>
<evidence type="ECO:0000256" key="1">
    <source>
        <dbReference type="SAM" id="Phobius"/>
    </source>
</evidence>
<evidence type="ECO:0000313" key="5">
    <source>
        <dbReference type="Proteomes" id="UP000182258"/>
    </source>
</evidence>